<dbReference type="AlphaFoldDB" id="A0A915C7S1"/>
<evidence type="ECO:0000313" key="2">
    <source>
        <dbReference type="Proteomes" id="UP000887569"/>
    </source>
</evidence>
<reference evidence="3" key="1">
    <citation type="submission" date="2022-11" db="UniProtKB">
        <authorList>
            <consortium name="WormBaseParasite"/>
        </authorList>
    </citation>
    <scope>IDENTIFICATION</scope>
</reference>
<proteinExistence type="predicted"/>
<organism evidence="2 3">
    <name type="scientific">Parascaris univalens</name>
    <name type="common">Nematode worm</name>
    <dbReference type="NCBI Taxonomy" id="6257"/>
    <lineage>
        <taxon>Eukaryota</taxon>
        <taxon>Metazoa</taxon>
        <taxon>Ecdysozoa</taxon>
        <taxon>Nematoda</taxon>
        <taxon>Chromadorea</taxon>
        <taxon>Rhabditida</taxon>
        <taxon>Spirurina</taxon>
        <taxon>Ascaridomorpha</taxon>
        <taxon>Ascaridoidea</taxon>
        <taxon>Ascarididae</taxon>
        <taxon>Parascaris</taxon>
    </lineage>
</organism>
<feature type="transmembrane region" description="Helical" evidence="1">
    <location>
        <begin position="119"/>
        <end position="142"/>
    </location>
</feature>
<keyword evidence="1" id="KW-1133">Transmembrane helix</keyword>
<feature type="transmembrane region" description="Helical" evidence="1">
    <location>
        <begin position="148"/>
        <end position="169"/>
    </location>
</feature>
<feature type="transmembrane region" description="Helical" evidence="1">
    <location>
        <begin position="86"/>
        <end position="107"/>
    </location>
</feature>
<feature type="transmembrane region" description="Helical" evidence="1">
    <location>
        <begin position="28"/>
        <end position="53"/>
    </location>
</feature>
<keyword evidence="1" id="KW-0472">Membrane</keyword>
<evidence type="ECO:0000313" key="3">
    <source>
        <dbReference type="WBParaSite" id="PgR101_g016_t01"/>
    </source>
</evidence>
<sequence>MRPSPYAMPDEFVDVRFHRRCGIHVQTLLLAHCPVTIIASILAIGLGIVLIFYPNLHHKSPIYRQLLQHYSRTKTNSYVRYYEAAIFTWIAVNALHIITVGLTVLGTQLIRPRLLVPQLVILVVLVGFFTLAILAIITLNAIGSRLIWVSGLISLFFCFFTATNLYLLVLTHRYVADRREIIQRILANTKTVTFKETRS</sequence>
<dbReference type="Proteomes" id="UP000887569">
    <property type="component" value="Unplaced"/>
</dbReference>
<protein>
    <submittedName>
        <fullName evidence="3">PGG domain-containing protein</fullName>
    </submittedName>
</protein>
<keyword evidence="1" id="KW-0812">Transmembrane</keyword>
<name>A0A915C7S1_PARUN</name>
<evidence type="ECO:0000256" key="1">
    <source>
        <dbReference type="SAM" id="Phobius"/>
    </source>
</evidence>
<accession>A0A915C7S1</accession>
<keyword evidence="2" id="KW-1185">Reference proteome</keyword>
<dbReference type="WBParaSite" id="PgR101_g016_t01">
    <property type="protein sequence ID" value="PgR101_g016_t01"/>
    <property type="gene ID" value="PgR101_g016"/>
</dbReference>